<dbReference type="InterPro" id="IPR019292">
    <property type="entry name" value="McrC"/>
</dbReference>
<dbReference type="Pfam" id="PF10117">
    <property type="entry name" value="McrBC"/>
    <property type="match status" value="1"/>
</dbReference>
<proteinExistence type="predicted"/>
<organism evidence="1 2">
    <name type="scientific">Lacticaseibacillus camelliae DSM 22697 = JCM 13995</name>
    <dbReference type="NCBI Taxonomy" id="1423730"/>
    <lineage>
        <taxon>Bacteria</taxon>
        <taxon>Bacillati</taxon>
        <taxon>Bacillota</taxon>
        <taxon>Bacilli</taxon>
        <taxon>Lactobacillales</taxon>
        <taxon>Lactobacillaceae</taxon>
        <taxon>Lacticaseibacillus</taxon>
    </lineage>
</organism>
<name>A0A0R2FA35_9LACO</name>
<protein>
    <submittedName>
        <fullName evidence="1">5-methylcytosine-specific restriction enzyme subunit McrC</fullName>
    </submittedName>
</protein>
<evidence type="ECO:0000313" key="2">
    <source>
        <dbReference type="Proteomes" id="UP000050865"/>
    </source>
</evidence>
<dbReference type="PANTHER" id="PTHR38733">
    <property type="entry name" value="PROTEIN MCRC"/>
    <property type="match status" value="1"/>
</dbReference>
<sequence>MRGKIDLDGTIQLKVAQRLQVSCDFDEFSEDNQLNQVLKATMLLLLGSAQVKSARRKELRQLLPFFQNVREVPRAQLRTMLEQALTMTYQRNNQNYRVLVNVCYFVLMSWLNSDQSGQFKMREFTDEQMPKLFEKFVLEYYKQEYSPRLSAAASEIKWQIDDHAPASHLEQLPGMHTDITLRDEPNQRMLIIDTKYYTQSLLRLYGKDLLKSPNFYQIYAYVKNAAEANPDYEVGGYLLYAQTQGDVQPSLRVSISGNQLGAVTLDLNQPFDRIKKQLNGIADAYFQITD</sequence>
<reference evidence="1 2" key="1">
    <citation type="journal article" date="2015" name="Genome Announc.">
        <title>Expanding the biotechnology potential of lactobacilli through comparative genomics of 213 strains and associated genera.</title>
        <authorList>
            <person name="Sun Z."/>
            <person name="Harris H.M."/>
            <person name="McCann A."/>
            <person name="Guo C."/>
            <person name="Argimon S."/>
            <person name="Zhang W."/>
            <person name="Yang X."/>
            <person name="Jeffery I.B."/>
            <person name="Cooney J.C."/>
            <person name="Kagawa T.F."/>
            <person name="Liu W."/>
            <person name="Song Y."/>
            <person name="Salvetti E."/>
            <person name="Wrobel A."/>
            <person name="Rasinkangas P."/>
            <person name="Parkhill J."/>
            <person name="Rea M.C."/>
            <person name="O'Sullivan O."/>
            <person name="Ritari J."/>
            <person name="Douillard F.P."/>
            <person name="Paul Ross R."/>
            <person name="Yang R."/>
            <person name="Briner A.E."/>
            <person name="Felis G.E."/>
            <person name="de Vos W.M."/>
            <person name="Barrangou R."/>
            <person name="Klaenhammer T.R."/>
            <person name="Caufield P.W."/>
            <person name="Cui Y."/>
            <person name="Zhang H."/>
            <person name="O'Toole P.W."/>
        </authorList>
    </citation>
    <scope>NUCLEOTIDE SEQUENCE [LARGE SCALE GENOMIC DNA]</scope>
    <source>
        <strain evidence="1 2">DSM 22697</strain>
    </source>
</reference>
<evidence type="ECO:0000313" key="1">
    <source>
        <dbReference type="EMBL" id="KRN21652.1"/>
    </source>
</evidence>
<dbReference type="PANTHER" id="PTHR38733:SF1">
    <property type="entry name" value="TYPE IV METHYL-DIRECTED RESTRICTION ENZYME ECOKMCRBC"/>
    <property type="match status" value="1"/>
</dbReference>
<dbReference type="AlphaFoldDB" id="A0A0R2FA35"/>
<dbReference type="EMBL" id="AYZJ01000042">
    <property type="protein sequence ID" value="KRN21652.1"/>
    <property type="molecule type" value="Genomic_DNA"/>
</dbReference>
<gene>
    <name evidence="1" type="ORF">FC75_GL002111</name>
</gene>
<accession>A0A0R2FA35</accession>
<dbReference type="STRING" id="1423730.FC75_GL002111"/>
<comment type="caution">
    <text evidence="1">The sequence shown here is derived from an EMBL/GenBank/DDBJ whole genome shotgun (WGS) entry which is preliminary data.</text>
</comment>
<dbReference type="Proteomes" id="UP000050865">
    <property type="component" value="Unassembled WGS sequence"/>
</dbReference>
<dbReference type="PATRIC" id="fig|1423730.4.peg.2195"/>
<keyword evidence="2" id="KW-1185">Reference proteome</keyword>